<evidence type="ECO:0000313" key="1">
    <source>
        <dbReference type="EMBL" id="CAH3149084.1"/>
    </source>
</evidence>
<protein>
    <submittedName>
        <fullName evidence="1">Uncharacterized protein</fullName>
    </submittedName>
</protein>
<evidence type="ECO:0000313" key="2">
    <source>
        <dbReference type="Proteomes" id="UP001159428"/>
    </source>
</evidence>
<accession>A0AAU9XI26</accession>
<gene>
    <name evidence="1" type="ORF">PMEA_00024292</name>
</gene>
<comment type="caution">
    <text evidence="1">The sequence shown here is derived from an EMBL/GenBank/DDBJ whole genome shotgun (WGS) entry which is preliminary data.</text>
</comment>
<dbReference type="Proteomes" id="UP001159428">
    <property type="component" value="Unassembled WGS sequence"/>
</dbReference>
<organism evidence="1 2">
    <name type="scientific">Pocillopora meandrina</name>
    <dbReference type="NCBI Taxonomy" id="46732"/>
    <lineage>
        <taxon>Eukaryota</taxon>
        <taxon>Metazoa</taxon>
        <taxon>Cnidaria</taxon>
        <taxon>Anthozoa</taxon>
        <taxon>Hexacorallia</taxon>
        <taxon>Scleractinia</taxon>
        <taxon>Astrocoeniina</taxon>
        <taxon>Pocilloporidae</taxon>
        <taxon>Pocillopora</taxon>
    </lineage>
</organism>
<feature type="non-terminal residue" evidence="1">
    <location>
        <position position="54"/>
    </location>
</feature>
<name>A0AAU9XI26_9CNID</name>
<dbReference type="AlphaFoldDB" id="A0AAU9XI26"/>
<sequence length="54" mass="6149">MGDFNIDLLKYENCKYSQILLQCMQSFSMLPTIDKPTRVDGSSATLIDNIFTNN</sequence>
<keyword evidence="2" id="KW-1185">Reference proteome</keyword>
<proteinExistence type="predicted"/>
<reference evidence="1 2" key="1">
    <citation type="submission" date="2022-05" db="EMBL/GenBank/DDBJ databases">
        <authorList>
            <consortium name="Genoscope - CEA"/>
            <person name="William W."/>
        </authorList>
    </citation>
    <scope>NUCLEOTIDE SEQUENCE [LARGE SCALE GENOMIC DNA]</scope>
</reference>
<dbReference type="EMBL" id="CALNXJ010000045">
    <property type="protein sequence ID" value="CAH3149084.1"/>
    <property type="molecule type" value="Genomic_DNA"/>
</dbReference>